<comment type="caution">
    <text evidence="2">The sequence shown here is derived from an EMBL/GenBank/DDBJ whole genome shotgun (WGS) entry which is preliminary data.</text>
</comment>
<proteinExistence type="predicted"/>
<evidence type="ECO:0000313" key="3">
    <source>
        <dbReference type="Proteomes" id="UP001208570"/>
    </source>
</evidence>
<keyword evidence="1" id="KW-1133">Transmembrane helix</keyword>
<protein>
    <submittedName>
        <fullName evidence="2">Uncharacterized protein</fullName>
    </submittedName>
</protein>
<organism evidence="2 3">
    <name type="scientific">Paralvinella palmiformis</name>
    <dbReference type="NCBI Taxonomy" id="53620"/>
    <lineage>
        <taxon>Eukaryota</taxon>
        <taxon>Metazoa</taxon>
        <taxon>Spiralia</taxon>
        <taxon>Lophotrochozoa</taxon>
        <taxon>Annelida</taxon>
        <taxon>Polychaeta</taxon>
        <taxon>Sedentaria</taxon>
        <taxon>Canalipalpata</taxon>
        <taxon>Terebellida</taxon>
        <taxon>Terebelliformia</taxon>
        <taxon>Alvinellidae</taxon>
        <taxon>Paralvinella</taxon>
    </lineage>
</organism>
<name>A0AAD9KEB7_9ANNE</name>
<reference evidence="2" key="1">
    <citation type="journal article" date="2023" name="Mol. Biol. Evol.">
        <title>Third-Generation Sequencing Reveals the Adaptive Role of the Epigenome in Three Deep-Sea Polychaetes.</title>
        <authorList>
            <person name="Perez M."/>
            <person name="Aroh O."/>
            <person name="Sun Y."/>
            <person name="Lan Y."/>
            <person name="Juniper S.K."/>
            <person name="Young C.R."/>
            <person name="Angers B."/>
            <person name="Qian P.Y."/>
        </authorList>
    </citation>
    <scope>NUCLEOTIDE SEQUENCE</scope>
    <source>
        <strain evidence="2">P08H-3</strain>
    </source>
</reference>
<dbReference type="EMBL" id="JAODUP010000009">
    <property type="protein sequence ID" value="KAK2169505.1"/>
    <property type="molecule type" value="Genomic_DNA"/>
</dbReference>
<feature type="transmembrane region" description="Helical" evidence="1">
    <location>
        <begin position="77"/>
        <end position="97"/>
    </location>
</feature>
<keyword evidence="1" id="KW-0812">Transmembrane</keyword>
<accession>A0AAD9KEB7</accession>
<dbReference type="AlphaFoldDB" id="A0AAD9KEB7"/>
<keyword evidence="1" id="KW-0472">Membrane</keyword>
<evidence type="ECO:0000256" key="1">
    <source>
        <dbReference type="SAM" id="Phobius"/>
    </source>
</evidence>
<dbReference type="Proteomes" id="UP001208570">
    <property type="component" value="Unassembled WGS sequence"/>
</dbReference>
<sequence length="171" mass="20195">MTGTPYLWHTRQRPSTWCRRHQHQARTSDVEVELTLARLHPQVSCCFFHAKKRTLLPLLEIWGTLDSWLSSIRHSHFRYRFVIVVVLLLLVMSIDVFEDKWDDTVHYSAYVIYDDNVQLSRDWVIGTLLPEVETILQKPPMFIDNRNQLPGQEICDFKPTTSQVIATLRFN</sequence>
<keyword evidence="3" id="KW-1185">Reference proteome</keyword>
<evidence type="ECO:0000313" key="2">
    <source>
        <dbReference type="EMBL" id="KAK2169505.1"/>
    </source>
</evidence>
<gene>
    <name evidence="2" type="ORF">LSH36_9g08005</name>
</gene>